<evidence type="ECO:0000313" key="2">
    <source>
        <dbReference type="Proteomes" id="UP000027170"/>
    </source>
</evidence>
<gene>
    <name evidence="1" type="ORF">SALWKB29_1746</name>
</gene>
<sequence length="65" mass="7601">MFAVGSDTDNYMQMGIAAIGLWLKLKWKQDMLLEGLIIAHVYTEDKWIIIINKKPTLFNNRVGWF</sequence>
<comment type="caution">
    <text evidence="1">The sequence shown here is derived from an EMBL/GenBank/DDBJ whole genome shotgun (WGS) entry which is preliminary data.</text>
</comment>
<proteinExistence type="predicted"/>
<evidence type="ECO:0000313" key="1">
    <source>
        <dbReference type="EMBL" id="KDN14256.1"/>
    </source>
</evidence>
<protein>
    <submittedName>
        <fullName evidence="1">Uncharacterized protein</fullName>
    </submittedName>
</protein>
<dbReference type="AlphaFoldDB" id="A0A066TDZ5"/>
<dbReference type="EMBL" id="JFZV01000009">
    <property type="protein sequence ID" value="KDN14256.1"/>
    <property type="molecule type" value="Genomic_DNA"/>
</dbReference>
<name>A0A066TDZ5_9NEIS</name>
<dbReference type="Proteomes" id="UP000027170">
    <property type="component" value="Unassembled WGS sequence"/>
</dbReference>
<accession>A0A066TDZ5</accession>
<keyword evidence="2" id="KW-1185">Reference proteome</keyword>
<organism evidence="1 2">
    <name type="scientific">Snodgrassella communis</name>
    <dbReference type="NCBI Taxonomy" id="2946699"/>
    <lineage>
        <taxon>Bacteria</taxon>
        <taxon>Pseudomonadati</taxon>
        <taxon>Pseudomonadota</taxon>
        <taxon>Betaproteobacteria</taxon>
        <taxon>Neisseriales</taxon>
        <taxon>Neisseriaceae</taxon>
        <taxon>Snodgrassella</taxon>
    </lineage>
</organism>
<reference evidence="1 2" key="1">
    <citation type="submission" date="2014-03" db="EMBL/GenBank/DDBJ databases">
        <title>The genomes of two eusocial bee gut symbionts.</title>
        <authorList>
            <person name="Kwong W.K."/>
            <person name="Engel P."/>
            <person name="Koch H."/>
            <person name="Moran N.A."/>
        </authorList>
    </citation>
    <scope>NUCLEOTIDE SEQUENCE [LARGE SCALE GENOMIC DNA]</scope>
    <source>
        <strain evidence="2">wkB29</strain>
    </source>
</reference>